<dbReference type="Proteomes" id="UP000078084">
    <property type="component" value="Unassembled WGS sequence"/>
</dbReference>
<keyword evidence="7" id="KW-1185">Reference proteome</keyword>
<dbReference type="EMBL" id="LBNE01000001">
    <property type="protein sequence ID" value="KKO73141.1"/>
    <property type="molecule type" value="Genomic_DNA"/>
</dbReference>
<keyword evidence="2" id="KW-0472">Membrane</keyword>
<dbReference type="Proteomes" id="UP000292039">
    <property type="component" value="Unassembled WGS sequence"/>
</dbReference>
<evidence type="ECO:0000313" key="5">
    <source>
        <dbReference type="EMBL" id="KKO73141.1"/>
    </source>
</evidence>
<comment type="caution">
    <text evidence="5">The sequence shown here is derived from an EMBL/GenBank/DDBJ whole genome shotgun (WGS) entry which is preliminary data.</text>
</comment>
<dbReference type="Gene3D" id="3.10.20.310">
    <property type="entry name" value="membrane protein fhac"/>
    <property type="match status" value="2"/>
</dbReference>
<evidence type="ECO:0000256" key="2">
    <source>
        <dbReference type="ARBA" id="ARBA00023136"/>
    </source>
</evidence>
<dbReference type="Pfam" id="PF01103">
    <property type="entry name" value="Omp85"/>
    <property type="match status" value="1"/>
</dbReference>
<sequence>MRFAARLTCASLFSLLCTQAWARPEVTIDPGGLPPTVLGIIHEAVDAIARLDDDEDGGEASRLRRRAREAVLSALATQGYFSPVVTLEAGQDVVGETWDIVIQPGKRATVASVDIRFEGRILGEDYEDRRAALTDAWKLPEGQVFINNDWSKAKTSLLESVSAKDFYRARLAHTSADVDPLTARVALNVLVDSGPRVRLGELHIEGLKRVPERLVTRYVEYPPLALYERAEFENWQQELQETNLFRGAFVMPGQDGETDTLAEDAPPSGLPEDVIVPVNVSVAEAAARQVAVGLGLDDDVGLRFETLYKQNVVLGHPVSMETGIGLDRKRQRAFLDFYLPPTAQGQKDSIGLLVKHSDIEGLDVTRYALGATRTRTRFGKGDNPVEYETRFGMLLAHDRVKIGDTEAEDLPTFTGTAGWTRIDVNDKYDPRKGNVIDLQGGVGLTLDDAKPYTRASMRLQQWWPIGPRDVLTVRGEAGKVWSQRRTRVPDDFGFRTGGARTVRGYRYMSIGAESHGATVGGAAMAVASIEYMHFFTDILGMSVFFDAGDVSDSFRDMNMKLGYGVGGVVRTPAGPISLDLAYGQEDRDLRLHFSLGIAF</sequence>
<proteinExistence type="predicted"/>
<evidence type="ECO:0000256" key="3">
    <source>
        <dbReference type="SAM" id="SignalP"/>
    </source>
</evidence>
<organism evidence="5 7">
    <name type="scientific">Kerstersia gyiorum</name>
    <dbReference type="NCBI Taxonomy" id="206506"/>
    <lineage>
        <taxon>Bacteria</taxon>
        <taxon>Pseudomonadati</taxon>
        <taxon>Pseudomonadota</taxon>
        <taxon>Betaproteobacteria</taxon>
        <taxon>Burkholderiales</taxon>
        <taxon>Alcaligenaceae</taxon>
        <taxon>Kerstersia</taxon>
    </lineage>
</organism>
<name>A0A171KW74_9BURK</name>
<dbReference type="AlphaFoldDB" id="A0A171KW74"/>
<comment type="subcellular location">
    <subcellularLocation>
        <location evidence="1">Membrane</location>
    </subcellularLocation>
</comment>
<gene>
    <name evidence="5" type="ORF">AAV32_02285</name>
    <name evidence="6" type="ORF">EV679_0789</name>
</gene>
<dbReference type="PATRIC" id="fig|206506.3.peg.505"/>
<protein>
    <submittedName>
        <fullName evidence="6">Autotransporter secretion outer membrane protein TamA</fullName>
    </submittedName>
    <submittedName>
        <fullName evidence="5">Surface antigen</fullName>
    </submittedName>
</protein>
<dbReference type="Gene3D" id="2.40.160.50">
    <property type="entry name" value="membrane protein fhac: a member of the omp85/tpsb transporter family"/>
    <property type="match status" value="1"/>
</dbReference>
<dbReference type="GO" id="GO:0019867">
    <property type="term" value="C:outer membrane"/>
    <property type="evidence" value="ECO:0007669"/>
    <property type="project" value="InterPro"/>
</dbReference>
<feature type="chain" id="PRO_5033253333" evidence="3">
    <location>
        <begin position="23"/>
        <end position="599"/>
    </location>
</feature>
<evidence type="ECO:0000256" key="1">
    <source>
        <dbReference type="ARBA" id="ARBA00004370"/>
    </source>
</evidence>
<accession>A0A171KW74</accession>
<reference evidence="6 8" key="2">
    <citation type="submission" date="2019-02" db="EMBL/GenBank/DDBJ databases">
        <title>Genomic Encyclopedia of Type Strains, Phase IV (KMG-IV): sequencing the most valuable type-strain genomes for metagenomic binning, comparative biology and taxonomic classification.</title>
        <authorList>
            <person name="Goeker M."/>
        </authorList>
    </citation>
    <scope>NUCLEOTIDE SEQUENCE [LARGE SCALE GENOMIC DNA]</scope>
    <source>
        <strain evidence="6 8">DSM 16618</strain>
    </source>
</reference>
<dbReference type="GeneID" id="99727706"/>
<evidence type="ECO:0000313" key="8">
    <source>
        <dbReference type="Proteomes" id="UP000292039"/>
    </source>
</evidence>
<dbReference type="InterPro" id="IPR000184">
    <property type="entry name" value="Bac_surfAg_D15"/>
</dbReference>
<evidence type="ECO:0000313" key="7">
    <source>
        <dbReference type="Proteomes" id="UP000078084"/>
    </source>
</evidence>
<feature type="domain" description="Bacterial surface antigen (D15)" evidence="4">
    <location>
        <begin position="385"/>
        <end position="599"/>
    </location>
</feature>
<feature type="signal peptide" evidence="3">
    <location>
        <begin position="1"/>
        <end position="22"/>
    </location>
</feature>
<reference evidence="5 7" key="1">
    <citation type="submission" date="2015-04" db="EMBL/GenBank/DDBJ databases">
        <title>Genome sequence of Kerstersia gyiorum CG1.</title>
        <authorList>
            <person name="Greninger A.L."/>
            <person name="Kozyreva V."/>
            <person name="Chaturvedi V."/>
        </authorList>
    </citation>
    <scope>NUCLEOTIDE SEQUENCE [LARGE SCALE GENOMIC DNA]</scope>
    <source>
        <strain evidence="5 7">CG1</strain>
    </source>
</reference>
<evidence type="ECO:0000259" key="4">
    <source>
        <dbReference type="Pfam" id="PF01103"/>
    </source>
</evidence>
<dbReference type="EMBL" id="SGWZ01000001">
    <property type="protein sequence ID" value="RZS73591.1"/>
    <property type="molecule type" value="Genomic_DNA"/>
</dbReference>
<dbReference type="STRING" id="206506.AAV32_02285"/>
<keyword evidence="3" id="KW-0732">Signal</keyword>
<evidence type="ECO:0000313" key="6">
    <source>
        <dbReference type="EMBL" id="RZS73591.1"/>
    </source>
</evidence>
<dbReference type="RefSeq" id="WP_068367110.1">
    <property type="nucleotide sequence ID" value="NZ_CBCSEB010000002.1"/>
</dbReference>